<dbReference type="GO" id="GO:0005634">
    <property type="term" value="C:nucleus"/>
    <property type="evidence" value="ECO:0007669"/>
    <property type="project" value="TreeGrafter"/>
</dbReference>
<comment type="caution">
    <text evidence="3">The sequence shown here is derived from an EMBL/GenBank/DDBJ whole genome shotgun (WGS) entry which is preliminary data.</text>
</comment>
<dbReference type="EMBL" id="JAEFCI010009959">
    <property type="protein sequence ID" value="KAG5457508.1"/>
    <property type="molecule type" value="Genomic_DNA"/>
</dbReference>
<dbReference type="InterPro" id="IPR008979">
    <property type="entry name" value="Galactose-bd-like_sf"/>
</dbReference>
<evidence type="ECO:0000313" key="3">
    <source>
        <dbReference type="EMBL" id="KAG5457508.1"/>
    </source>
</evidence>
<organism evidence="3 4">
    <name type="scientific">Olpidium bornovanus</name>
    <dbReference type="NCBI Taxonomy" id="278681"/>
    <lineage>
        <taxon>Eukaryota</taxon>
        <taxon>Fungi</taxon>
        <taxon>Fungi incertae sedis</taxon>
        <taxon>Olpidiomycota</taxon>
        <taxon>Olpidiomycotina</taxon>
        <taxon>Olpidiomycetes</taxon>
        <taxon>Olpidiales</taxon>
        <taxon>Olpidiaceae</taxon>
        <taxon>Olpidium</taxon>
    </lineage>
</organism>
<accession>A0A8H8DGM4</accession>
<keyword evidence="4" id="KW-1185">Reference proteome</keyword>
<dbReference type="AlphaFoldDB" id="A0A8H8DGM4"/>
<dbReference type="InterPro" id="IPR045099">
    <property type="entry name" value="PITH1-like"/>
</dbReference>
<sequence length="148" mass="17069">MARFDWVRASGLEQKNPVSFINREDVDFDTVESMECTQEGELARDAPEPVEYNTRSAKKARSFSNGPGIVFRPPRRSGRKAVIVALLLTGRRIWRRITKFGSVRNLTLYIPENYGEDVTRVYYIGLKGEWTEVCVAVRRHENSSDAWR</sequence>
<dbReference type="Proteomes" id="UP000673691">
    <property type="component" value="Unassembled WGS sequence"/>
</dbReference>
<name>A0A8H8DGM4_9FUNG</name>
<dbReference type="InterPro" id="IPR037047">
    <property type="entry name" value="PITH_dom_sf"/>
</dbReference>
<evidence type="ECO:0000313" key="4">
    <source>
        <dbReference type="Proteomes" id="UP000673691"/>
    </source>
</evidence>
<protein>
    <recommendedName>
        <fullName evidence="2">PITH domain-containing protein</fullName>
    </recommendedName>
</protein>
<feature type="domain" description="PITH" evidence="2">
    <location>
        <begin position="1"/>
        <end position="146"/>
    </location>
</feature>
<dbReference type="GO" id="GO:0005737">
    <property type="term" value="C:cytoplasm"/>
    <property type="evidence" value="ECO:0007669"/>
    <property type="project" value="UniProtKB-ARBA"/>
</dbReference>
<dbReference type="SUPFAM" id="SSF49785">
    <property type="entry name" value="Galactose-binding domain-like"/>
    <property type="match status" value="1"/>
</dbReference>
<comment type="similarity">
    <text evidence="1">Belongs to the PITHD1 family.</text>
</comment>
<dbReference type="OrthoDB" id="2635at2759"/>
<dbReference type="PROSITE" id="PS51532">
    <property type="entry name" value="PITH"/>
    <property type="match status" value="1"/>
</dbReference>
<dbReference type="PANTHER" id="PTHR12175">
    <property type="entry name" value="AD039 HT014 THIOREDOXIN FAMILY TRP26"/>
    <property type="match status" value="1"/>
</dbReference>
<dbReference type="Pfam" id="PF06201">
    <property type="entry name" value="PITH"/>
    <property type="match status" value="1"/>
</dbReference>
<dbReference type="Gene3D" id="2.60.120.470">
    <property type="entry name" value="PITH domain"/>
    <property type="match status" value="2"/>
</dbReference>
<proteinExistence type="inferred from homology"/>
<reference evidence="3 4" key="1">
    <citation type="journal article" name="Sci. Rep.">
        <title>Genome-scale phylogenetic analyses confirm Olpidium as the closest living zoosporic fungus to the non-flagellated, terrestrial fungi.</title>
        <authorList>
            <person name="Chang Y."/>
            <person name="Rochon D."/>
            <person name="Sekimoto S."/>
            <person name="Wang Y."/>
            <person name="Chovatia M."/>
            <person name="Sandor L."/>
            <person name="Salamov A."/>
            <person name="Grigoriev I.V."/>
            <person name="Stajich J.E."/>
            <person name="Spatafora J.W."/>
        </authorList>
    </citation>
    <scope>NUCLEOTIDE SEQUENCE [LARGE SCALE GENOMIC DNA]</scope>
    <source>
        <strain evidence="3">S191</strain>
    </source>
</reference>
<evidence type="ECO:0000259" key="2">
    <source>
        <dbReference type="PROSITE" id="PS51532"/>
    </source>
</evidence>
<evidence type="ECO:0000256" key="1">
    <source>
        <dbReference type="ARBA" id="ARBA00025788"/>
    </source>
</evidence>
<gene>
    <name evidence="3" type="ORF">BJ554DRAFT_2451</name>
</gene>
<dbReference type="InterPro" id="IPR010400">
    <property type="entry name" value="PITH_dom"/>
</dbReference>
<dbReference type="PANTHER" id="PTHR12175:SF1">
    <property type="entry name" value="PITH DOMAIN-CONTAINING PROTEIN 1"/>
    <property type="match status" value="1"/>
</dbReference>